<dbReference type="PROSITE" id="PS50294">
    <property type="entry name" value="WD_REPEATS_REGION"/>
    <property type="match status" value="1"/>
</dbReference>
<evidence type="ECO:0000256" key="2">
    <source>
        <dbReference type="ARBA" id="ARBA00022574"/>
    </source>
</evidence>
<dbReference type="InterPro" id="IPR059104">
    <property type="entry name" value="Beta-prop_EIPR1-like"/>
</dbReference>
<dbReference type="GO" id="GO:0016567">
    <property type="term" value="P:protein ubiquitination"/>
    <property type="evidence" value="ECO:0007669"/>
    <property type="project" value="TreeGrafter"/>
</dbReference>
<dbReference type="InterPro" id="IPR019775">
    <property type="entry name" value="WD40_repeat_CS"/>
</dbReference>
<feature type="repeat" description="WD" evidence="4">
    <location>
        <begin position="211"/>
        <end position="253"/>
    </location>
</feature>
<evidence type="ECO:0000313" key="6">
    <source>
        <dbReference type="EMBL" id="KXN75098.1"/>
    </source>
</evidence>
<comment type="similarity">
    <text evidence="1">Belongs to the WD repeat EIPR1 family.</text>
</comment>
<dbReference type="SUPFAM" id="SSF50978">
    <property type="entry name" value="WD40 repeat-like"/>
    <property type="match status" value="1"/>
</dbReference>
<dbReference type="OrthoDB" id="427795at2759"/>
<evidence type="ECO:0000256" key="3">
    <source>
        <dbReference type="ARBA" id="ARBA00022737"/>
    </source>
</evidence>
<dbReference type="InterPro" id="IPR015943">
    <property type="entry name" value="WD40/YVTN_repeat-like_dom_sf"/>
</dbReference>
<dbReference type="PROSITE" id="PS00678">
    <property type="entry name" value="WD_REPEATS_1"/>
    <property type="match status" value="1"/>
</dbReference>
<dbReference type="PANTHER" id="PTHR14205:SF15">
    <property type="entry name" value="EARP AND GARP COMPLEX-INTERACTING PROTEIN 1"/>
    <property type="match status" value="1"/>
</dbReference>
<dbReference type="SMART" id="SM00320">
    <property type="entry name" value="WD40"/>
    <property type="match status" value="3"/>
</dbReference>
<name>A0A137PJC3_CONC2</name>
<dbReference type="InterPro" id="IPR040323">
    <property type="entry name" value="EIPR1"/>
</dbReference>
<dbReference type="PROSITE" id="PS50082">
    <property type="entry name" value="WD_REPEATS_2"/>
    <property type="match status" value="1"/>
</dbReference>
<protein>
    <submittedName>
        <fullName evidence="6">WD40 repeat-like protein</fullName>
    </submittedName>
</protein>
<dbReference type="InterPro" id="IPR036322">
    <property type="entry name" value="WD40_repeat_dom_sf"/>
</dbReference>
<keyword evidence="3" id="KW-0677">Repeat</keyword>
<dbReference type="EMBL" id="KQ964418">
    <property type="protein sequence ID" value="KXN75098.1"/>
    <property type="molecule type" value="Genomic_DNA"/>
</dbReference>
<dbReference type="OMA" id="HQFLALH"/>
<dbReference type="Pfam" id="PF00400">
    <property type="entry name" value="WD40"/>
    <property type="match status" value="1"/>
</dbReference>
<evidence type="ECO:0000259" key="5">
    <source>
        <dbReference type="Pfam" id="PF23609"/>
    </source>
</evidence>
<dbReference type="InterPro" id="IPR001680">
    <property type="entry name" value="WD40_rpt"/>
</dbReference>
<dbReference type="AlphaFoldDB" id="A0A137PJC3"/>
<dbReference type="STRING" id="796925.A0A137PJC3"/>
<gene>
    <name evidence="6" type="ORF">CONCODRAFT_14424</name>
</gene>
<sequence>MTETNVYGLKLSTRCLRPVVASTTETKFLVGTNELNAKNELHLVHFDDITRKISSKKFKHSDPIQYLDSCPMDTRLVLTCHSTLKNEKLIQGVSLFKLPDLDTFSKDSTQSEGLENLFTIHEEGENILKVNWNPSAKELSYIQLNQSSLKLIKIDNGMKDIQELVKFNPFDEGRKLYNCQWKPNSDQVVVVSEQDVKGVDLNSKETTFYIPNAHKYKVRDVDCNPNINYQLMTGGDDALVKFWDIRNTKTPLKELNNHSHWVWSVGYNRLHDQLVLSGGSDCQVNLNNIVSISSAQSLMQDDSDTNSLEEDINDLSLQDFQILQKPKDRLINSYDYHEDSVYSISWSSANPWVFASLSYDGRLVFNLVPQDEKYKILL</sequence>
<accession>A0A137PJC3</accession>
<keyword evidence="7" id="KW-1185">Reference proteome</keyword>
<keyword evidence="2 4" id="KW-0853">WD repeat</keyword>
<proteinExistence type="inferred from homology"/>
<organism evidence="6 7">
    <name type="scientific">Conidiobolus coronatus (strain ATCC 28846 / CBS 209.66 / NRRL 28638)</name>
    <name type="common">Delacroixia coronata</name>
    <dbReference type="NCBI Taxonomy" id="796925"/>
    <lineage>
        <taxon>Eukaryota</taxon>
        <taxon>Fungi</taxon>
        <taxon>Fungi incertae sedis</taxon>
        <taxon>Zoopagomycota</taxon>
        <taxon>Entomophthoromycotina</taxon>
        <taxon>Entomophthoromycetes</taxon>
        <taxon>Entomophthorales</taxon>
        <taxon>Ancylistaceae</taxon>
        <taxon>Conidiobolus</taxon>
    </lineage>
</organism>
<evidence type="ECO:0000313" key="7">
    <source>
        <dbReference type="Proteomes" id="UP000070444"/>
    </source>
</evidence>
<feature type="domain" description="EIPR1-like beta-propeller" evidence="5">
    <location>
        <begin position="3"/>
        <end position="286"/>
    </location>
</feature>
<reference evidence="6 7" key="1">
    <citation type="journal article" date="2015" name="Genome Biol. Evol.">
        <title>Phylogenomic analyses indicate that early fungi evolved digesting cell walls of algal ancestors of land plants.</title>
        <authorList>
            <person name="Chang Y."/>
            <person name="Wang S."/>
            <person name="Sekimoto S."/>
            <person name="Aerts A.L."/>
            <person name="Choi C."/>
            <person name="Clum A."/>
            <person name="LaButti K.M."/>
            <person name="Lindquist E.A."/>
            <person name="Yee Ngan C."/>
            <person name="Ohm R.A."/>
            <person name="Salamov A.A."/>
            <person name="Grigoriev I.V."/>
            <person name="Spatafora J.W."/>
            <person name="Berbee M.L."/>
        </authorList>
    </citation>
    <scope>NUCLEOTIDE SEQUENCE [LARGE SCALE GENOMIC DNA]</scope>
    <source>
        <strain evidence="6 7">NRRL 28638</strain>
    </source>
</reference>
<dbReference type="Proteomes" id="UP000070444">
    <property type="component" value="Unassembled WGS sequence"/>
</dbReference>
<evidence type="ECO:0000256" key="4">
    <source>
        <dbReference type="PROSITE-ProRule" id="PRU00221"/>
    </source>
</evidence>
<dbReference type="PANTHER" id="PTHR14205">
    <property type="entry name" value="WD-REPEAT PROTEIN"/>
    <property type="match status" value="1"/>
</dbReference>
<dbReference type="Pfam" id="PF23609">
    <property type="entry name" value="Beta-prop_EIPR1"/>
    <property type="match status" value="1"/>
</dbReference>
<dbReference type="Gene3D" id="2.130.10.10">
    <property type="entry name" value="YVTN repeat-like/Quinoprotein amine dehydrogenase"/>
    <property type="match status" value="1"/>
</dbReference>
<evidence type="ECO:0000256" key="1">
    <source>
        <dbReference type="ARBA" id="ARBA00005672"/>
    </source>
</evidence>